<proteinExistence type="inferred from homology"/>
<dbReference type="GO" id="GO:0006635">
    <property type="term" value="P:fatty acid beta-oxidation"/>
    <property type="evidence" value="ECO:0007669"/>
    <property type="project" value="TreeGrafter"/>
</dbReference>
<dbReference type="Pfam" id="PF02737">
    <property type="entry name" value="3HCDH_N"/>
    <property type="match status" value="1"/>
</dbReference>
<comment type="similarity">
    <text evidence="1">Belongs to the 3-hydroxyacyl-CoA dehydrogenase family.</text>
</comment>
<sequence length="121" mass="13020">MVTRVGLVGGGAMDAGIAEMVARAGNPVLTLERDKASGAAAIVRLENSLPRAERAGKLSREATDSARSLVSITLVIDDFADRELIIEARPAIEEIKLDLSGDWTTSSPTQQLWRPTHRPSR</sequence>
<evidence type="ECO:0000256" key="1">
    <source>
        <dbReference type="ARBA" id="ARBA00009463"/>
    </source>
</evidence>
<evidence type="ECO:0000256" key="2">
    <source>
        <dbReference type="SAM" id="MobiDB-lite"/>
    </source>
</evidence>
<dbReference type="GO" id="GO:0008691">
    <property type="term" value="F:3-hydroxybutyryl-CoA dehydrogenase activity"/>
    <property type="evidence" value="ECO:0007669"/>
    <property type="project" value="TreeGrafter"/>
</dbReference>
<organism evidence="4 5">
    <name type="scientific">Rhodococcus ruber</name>
    <dbReference type="NCBI Taxonomy" id="1830"/>
    <lineage>
        <taxon>Bacteria</taxon>
        <taxon>Bacillati</taxon>
        <taxon>Actinomycetota</taxon>
        <taxon>Actinomycetes</taxon>
        <taxon>Mycobacteriales</taxon>
        <taxon>Nocardiaceae</taxon>
        <taxon>Rhodococcus</taxon>
    </lineage>
</organism>
<dbReference type="InterPro" id="IPR006176">
    <property type="entry name" value="3-OHacyl-CoA_DH_NAD-bd"/>
</dbReference>
<dbReference type="Gene3D" id="3.40.50.720">
    <property type="entry name" value="NAD(P)-binding Rossmann-like Domain"/>
    <property type="match status" value="1"/>
</dbReference>
<protein>
    <submittedName>
        <fullName evidence="4">Putative 3-hydroxyacyl-CoA dehydrogenase</fullName>
    </submittedName>
</protein>
<dbReference type="PANTHER" id="PTHR48075">
    <property type="entry name" value="3-HYDROXYACYL-COA DEHYDROGENASE FAMILY PROTEIN"/>
    <property type="match status" value="1"/>
</dbReference>
<evidence type="ECO:0000259" key="3">
    <source>
        <dbReference type="Pfam" id="PF02737"/>
    </source>
</evidence>
<dbReference type="AlphaFoldDB" id="A0A098BSC2"/>
<accession>A0A098BSC2</accession>
<dbReference type="EMBL" id="CCSD01000095">
    <property type="protein sequence ID" value="CDZ91090.1"/>
    <property type="molecule type" value="Genomic_DNA"/>
</dbReference>
<name>A0A098BSC2_9NOCA</name>
<evidence type="ECO:0000313" key="4">
    <source>
        <dbReference type="EMBL" id="CDZ91090.1"/>
    </source>
</evidence>
<dbReference type="GO" id="GO:0070403">
    <property type="term" value="F:NAD+ binding"/>
    <property type="evidence" value="ECO:0007669"/>
    <property type="project" value="InterPro"/>
</dbReference>
<dbReference type="InterPro" id="IPR036291">
    <property type="entry name" value="NAD(P)-bd_dom_sf"/>
</dbReference>
<dbReference type="PANTHER" id="PTHR48075:SF9">
    <property type="entry name" value="3-HYDROXYBUTYRYL-COA DEHYDROGENASE"/>
    <property type="match status" value="1"/>
</dbReference>
<dbReference type="SUPFAM" id="SSF51735">
    <property type="entry name" value="NAD(P)-binding Rossmann-fold domains"/>
    <property type="match status" value="1"/>
</dbReference>
<dbReference type="Proteomes" id="UP000042997">
    <property type="component" value="Unassembled WGS sequence"/>
</dbReference>
<gene>
    <name evidence="4" type="ORF">RHRU231_800017</name>
</gene>
<reference evidence="4 5" key="1">
    <citation type="journal article" date="2014" name="Genome Announc.">
        <title>Draft Genome Sequence of Propane- and Butane-Oxidizing Actinobacterium Rhodococcus ruber IEGM 231.</title>
        <authorList>
            <person name="Ivshina I.B."/>
            <person name="Kuyukina M.S."/>
            <person name="Krivoruchko A.V."/>
            <person name="Barbe V."/>
            <person name="Fischer C."/>
        </authorList>
    </citation>
    <scope>NUCLEOTIDE SEQUENCE [LARGE SCALE GENOMIC DNA]</scope>
</reference>
<feature type="region of interest" description="Disordered" evidence="2">
    <location>
        <begin position="100"/>
        <end position="121"/>
    </location>
</feature>
<evidence type="ECO:0000313" key="5">
    <source>
        <dbReference type="Proteomes" id="UP000042997"/>
    </source>
</evidence>
<feature type="domain" description="3-hydroxyacyl-CoA dehydrogenase NAD binding" evidence="3">
    <location>
        <begin position="5"/>
        <end position="100"/>
    </location>
</feature>
<feature type="compositionally biased region" description="Polar residues" evidence="2">
    <location>
        <begin position="102"/>
        <end position="113"/>
    </location>
</feature>